<dbReference type="EMBL" id="MEHK01000002">
    <property type="protein sequence ID" value="OEJ22289.1"/>
    <property type="molecule type" value="Genomic_DNA"/>
</dbReference>
<dbReference type="AlphaFoldDB" id="A0A1E5NZQ1"/>
<reference evidence="1 2" key="1">
    <citation type="submission" date="2016-08" db="EMBL/GenBank/DDBJ databases">
        <title>The complete genome of Streptomyces subrutilus 10-1-1.</title>
        <authorList>
            <person name="Chen X."/>
        </authorList>
    </citation>
    <scope>NUCLEOTIDE SEQUENCE [LARGE SCALE GENOMIC DNA]</scope>
    <source>
        <strain evidence="1 2">10-1-1</strain>
    </source>
</reference>
<gene>
    <name evidence="1" type="ORF">BGK67_32470</name>
</gene>
<organism evidence="1 2">
    <name type="scientific">Streptomyces subrutilus</name>
    <dbReference type="NCBI Taxonomy" id="36818"/>
    <lineage>
        <taxon>Bacteria</taxon>
        <taxon>Bacillati</taxon>
        <taxon>Actinomycetota</taxon>
        <taxon>Actinomycetes</taxon>
        <taxon>Kitasatosporales</taxon>
        <taxon>Streptomycetaceae</taxon>
        <taxon>Streptomyces</taxon>
    </lineage>
</organism>
<dbReference type="OrthoDB" id="4805435at2"/>
<evidence type="ECO:0000313" key="1">
    <source>
        <dbReference type="EMBL" id="OEJ22289.1"/>
    </source>
</evidence>
<proteinExistence type="predicted"/>
<name>A0A1E5NZQ1_9ACTN</name>
<keyword evidence="2" id="KW-1185">Reference proteome</keyword>
<sequence length="199" mass="20913">MSSHQSLVLAAAQAAGPCPVGEESAWQARVRALSVDLFVLGDVVARDVQRLSAATRFPATLLAVTVEESSTRGVLLLRNVSGELEPAIRTDRGDTDAGAAMITRAQALVGRRVLVYKEMEALASNPMHKARVVVHLMDLGPETEAIGEDEAKGYVLQAAAGDKELALRAWQQALLPERGPVTAAQLGGALARLQAGEAG</sequence>
<evidence type="ECO:0000313" key="2">
    <source>
        <dbReference type="Proteomes" id="UP000095705"/>
    </source>
</evidence>
<comment type="caution">
    <text evidence="1">The sequence shown here is derived from an EMBL/GenBank/DDBJ whole genome shotgun (WGS) entry which is preliminary data.</text>
</comment>
<dbReference type="RefSeq" id="WP_069924340.1">
    <property type="nucleotide sequence ID" value="NZ_MEHK01000002.1"/>
</dbReference>
<accession>A0A1E5NZQ1</accession>
<protein>
    <submittedName>
        <fullName evidence="1">Uncharacterized protein</fullName>
    </submittedName>
</protein>
<dbReference type="Proteomes" id="UP000095705">
    <property type="component" value="Unassembled WGS sequence"/>
</dbReference>